<evidence type="ECO:0000259" key="3">
    <source>
        <dbReference type="PROSITE" id="PS50968"/>
    </source>
</evidence>
<dbReference type="PROSITE" id="PS50968">
    <property type="entry name" value="BIOTINYL_LIPOYL"/>
    <property type="match status" value="1"/>
</dbReference>
<dbReference type="InterPro" id="IPR006143">
    <property type="entry name" value="RND_pump_MFP"/>
</dbReference>
<dbReference type="Pfam" id="PF25989">
    <property type="entry name" value="YknX_C"/>
    <property type="match status" value="1"/>
</dbReference>
<dbReference type="PANTHER" id="PTHR30469:SF15">
    <property type="entry name" value="HLYD FAMILY OF SECRETION PROTEINS"/>
    <property type="match status" value="1"/>
</dbReference>
<dbReference type="Pfam" id="PF00364">
    <property type="entry name" value="Biotin_lipoyl"/>
    <property type="match status" value="1"/>
</dbReference>
<dbReference type="Gene3D" id="2.40.420.20">
    <property type="match status" value="1"/>
</dbReference>
<comment type="caution">
    <text evidence="4">The sequence shown here is derived from an EMBL/GenBank/DDBJ whole genome shotgun (WGS) entry which is preliminary data.</text>
</comment>
<dbReference type="Gene3D" id="2.40.50.100">
    <property type="match status" value="1"/>
</dbReference>
<dbReference type="GO" id="GO:0015562">
    <property type="term" value="F:efflux transmembrane transporter activity"/>
    <property type="evidence" value="ECO:0007669"/>
    <property type="project" value="TreeGrafter"/>
</dbReference>
<dbReference type="PANTHER" id="PTHR30469">
    <property type="entry name" value="MULTIDRUG RESISTANCE PROTEIN MDTA"/>
    <property type="match status" value="1"/>
</dbReference>
<name>N4WBG8_9BACI</name>
<comment type="similarity">
    <text evidence="1">Belongs to the membrane fusion protein (MFP) (TC 8.A.1) family.</text>
</comment>
<dbReference type="InterPro" id="IPR000089">
    <property type="entry name" value="Biotin_lipoyl"/>
</dbReference>
<dbReference type="RefSeq" id="WP_003469669.1">
    <property type="nucleotide sequence ID" value="NZ_APML01000039.1"/>
</dbReference>
<dbReference type="NCBIfam" id="TIGR01730">
    <property type="entry name" value="RND_mfp"/>
    <property type="match status" value="1"/>
</dbReference>
<feature type="chain" id="PRO_5004123147" description="Lipoyl-binding domain-containing protein" evidence="2">
    <location>
        <begin position="24"/>
        <end position="284"/>
    </location>
</feature>
<sequence>MKKWIIMLMLTVLTLSACSSNNAEEGEEEERVATVEVTEVTKGDLQETRNFYARTMPNQTTPVIPQAAGEVDELEVENGEQVEEDDTLATIQTQRGNIDIDAPSDGVVSQLNAQAGSMVSTQDPLLVILDLDQLTIQLQVPDTQLSFFEEDETMTLSIDGNDHEATIEYIADATNDAGLFPVELSYDNQDTDYKAGITASVSVNETVAEDTLLVPTSAIIEENNEAYVFVTNDSQAKRVDVTIQAQQSETTAIETDDMAEGDQVITDGHLTITDNSDIQVAEEE</sequence>
<proteinExistence type="inferred from homology"/>
<feature type="signal peptide" evidence="2">
    <location>
        <begin position="1"/>
        <end position="23"/>
    </location>
</feature>
<dbReference type="Gene3D" id="2.40.30.170">
    <property type="match status" value="1"/>
</dbReference>
<evidence type="ECO:0000313" key="4">
    <source>
        <dbReference type="EMBL" id="ENH96574.1"/>
    </source>
</evidence>
<dbReference type="GO" id="GO:1990281">
    <property type="term" value="C:efflux pump complex"/>
    <property type="evidence" value="ECO:0007669"/>
    <property type="project" value="TreeGrafter"/>
</dbReference>
<protein>
    <recommendedName>
        <fullName evidence="3">Lipoyl-binding domain-containing protein</fullName>
    </recommendedName>
</protein>
<dbReference type="STRING" id="1308866.J416_10091"/>
<dbReference type="eggNOG" id="COG0845">
    <property type="taxonomic scope" value="Bacteria"/>
</dbReference>
<dbReference type="InterPro" id="IPR011053">
    <property type="entry name" value="Single_hybrid_motif"/>
</dbReference>
<dbReference type="PATRIC" id="fig|1308866.3.peg.2047"/>
<dbReference type="AlphaFoldDB" id="N4WBG8"/>
<keyword evidence="5" id="KW-1185">Reference proteome</keyword>
<dbReference type="EMBL" id="APML01000039">
    <property type="protein sequence ID" value="ENH96574.1"/>
    <property type="molecule type" value="Genomic_DNA"/>
</dbReference>
<dbReference type="Proteomes" id="UP000012283">
    <property type="component" value="Unassembled WGS sequence"/>
</dbReference>
<dbReference type="PROSITE" id="PS51257">
    <property type="entry name" value="PROKAR_LIPOPROTEIN"/>
    <property type="match status" value="1"/>
</dbReference>
<dbReference type="OrthoDB" id="2456449at2"/>
<gene>
    <name evidence="4" type="ORF">J416_10091</name>
</gene>
<evidence type="ECO:0000313" key="5">
    <source>
        <dbReference type="Proteomes" id="UP000012283"/>
    </source>
</evidence>
<organism evidence="4 5">
    <name type="scientific">Gracilibacillus halophilus YIM-C55.5</name>
    <dbReference type="NCBI Taxonomy" id="1308866"/>
    <lineage>
        <taxon>Bacteria</taxon>
        <taxon>Bacillati</taxon>
        <taxon>Bacillota</taxon>
        <taxon>Bacilli</taxon>
        <taxon>Bacillales</taxon>
        <taxon>Bacillaceae</taxon>
        <taxon>Gracilibacillus</taxon>
    </lineage>
</organism>
<evidence type="ECO:0000256" key="2">
    <source>
        <dbReference type="SAM" id="SignalP"/>
    </source>
</evidence>
<reference evidence="4 5" key="1">
    <citation type="submission" date="2013-03" db="EMBL/GenBank/DDBJ databases">
        <title>Draft genome sequence of Gracibacillus halophilus YIM-C55.5, a moderately halophilic and thermophilic organism from the Xiaochaidamu salt lake.</title>
        <authorList>
            <person name="Sugumar T."/>
            <person name="Polireddy D.R."/>
            <person name="Antony A."/>
            <person name="Madhava Y.R."/>
            <person name="Sivakumar N."/>
        </authorList>
    </citation>
    <scope>NUCLEOTIDE SEQUENCE [LARGE SCALE GENOMIC DNA]</scope>
    <source>
        <strain evidence="4 5">YIM-C55.5</strain>
    </source>
</reference>
<dbReference type="InterPro" id="IPR058637">
    <property type="entry name" value="YknX-like_C"/>
</dbReference>
<feature type="domain" description="Lipoyl-binding" evidence="3">
    <location>
        <begin position="51"/>
        <end position="129"/>
    </location>
</feature>
<evidence type="ECO:0000256" key="1">
    <source>
        <dbReference type="ARBA" id="ARBA00009477"/>
    </source>
</evidence>
<dbReference type="SUPFAM" id="SSF51230">
    <property type="entry name" value="Single hybrid motif"/>
    <property type="match status" value="1"/>
</dbReference>
<keyword evidence="2" id="KW-0732">Signal</keyword>
<accession>N4WBG8</accession>